<protein>
    <submittedName>
        <fullName evidence="2">Uncharacterized protein</fullName>
    </submittedName>
</protein>
<comment type="caution">
    <text evidence="2">The sequence shown here is derived from an EMBL/GenBank/DDBJ whole genome shotgun (WGS) entry which is preliminary data.</text>
</comment>
<dbReference type="AlphaFoldDB" id="A0A4Y7TWA3"/>
<sequence>MRDKKEWGSGSDSRSCPKAEVHLDDEIMLEDPNYQSDEGSECSIRSSSIPMPAFDAPTGCAYLQMLRSQIDESLTSGGEYVEAIFTHREIFSAQPAVHRDCAKGFTDIAAVLEKRAWKSDWESNPDAQGMLMSETEAVSAFRYEAWVIANSIPMQPKATASAYSHRASSVCMMPPAY</sequence>
<dbReference type="OrthoDB" id="2651020at2759"/>
<keyword evidence="3" id="KW-1185">Reference proteome</keyword>
<evidence type="ECO:0000313" key="2">
    <source>
        <dbReference type="EMBL" id="TEB38460.1"/>
    </source>
</evidence>
<gene>
    <name evidence="2" type="ORF">FA13DRAFT_1726134</name>
</gene>
<proteinExistence type="predicted"/>
<dbReference type="EMBL" id="QPFP01000003">
    <property type="protein sequence ID" value="TEB38460.1"/>
    <property type="molecule type" value="Genomic_DNA"/>
</dbReference>
<feature type="region of interest" description="Disordered" evidence="1">
    <location>
        <begin position="1"/>
        <end position="22"/>
    </location>
</feature>
<reference evidence="2 3" key="1">
    <citation type="journal article" date="2019" name="Nat. Ecol. Evol.">
        <title>Megaphylogeny resolves global patterns of mushroom evolution.</title>
        <authorList>
            <person name="Varga T."/>
            <person name="Krizsan K."/>
            <person name="Foldi C."/>
            <person name="Dima B."/>
            <person name="Sanchez-Garcia M."/>
            <person name="Sanchez-Ramirez S."/>
            <person name="Szollosi G.J."/>
            <person name="Szarkandi J.G."/>
            <person name="Papp V."/>
            <person name="Albert L."/>
            <person name="Andreopoulos W."/>
            <person name="Angelini C."/>
            <person name="Antonin V."/>
            <person name="Barry K.W."/>
            <person name="Bougher N.L."/>
            <person name="Buchanan P."/>
            <person name="Buyck B."/>
            <person name="Bense V."/>
            <person name="Catcheside P."/>
            <person name="Chovatia M."/>
            <person name="Cooper J."/>
            <person name="Damon W."/>
            <person name="Desjardin D."/>
            <person name="Finy P."/>
            <person name="Geml J."/>
            <person name="Haridas S."/>
            <person name="Hughes K."/>
            <person name="Justo A."/>
            <person name="Karasinski D."/>
            <person name="Kautmanova I."/>
            <person name="Kiss B."/>
            <person name="Kocsube S."/>
            <person name="Kotiranta H."/>
            <person name="LaButti K.M."/>
            <person name="Lechner B.E."/>
            <person name="Liimatainen K."/>
            <person name="Lipzen A."/>
            <person name="Lukacs Z."/>
            <person name="Mihaltcheva S."/>
            <person name="Morgado L.N."/>
            <person name="Niskanen T."/>
            <person name="Noordeloos M.E."/>
            <person name="Ohm R.A."/>
            <person name="Ortiz-Santana B."/>
            <person name="Ovrebo C."/>
            <person name="Racz N."/>
            <person name="Riley R."/>
            <person name="Savchenko A."/>
            <person name="Shiryaev A."/>
            <person name="Soop K."/>
            <person name="Spirin V."/>
            <person name="Szebenyi C."/>
            <person name="Tomsovsky M."/>
            <person name="Tulloss R.E."/>
            <person name="Uehling J."/>
            <person name="Grigoriev I.V."/>
            <person name="Vagvolgyi C."/>
            <person name="Papp T."/>
            <person name="Martin F.M."/>
            <person name="Miettinen O."/>
            <person name="Hibbett D.S."/>
            <person name="Nagy L.G."/>
        </authorList>
    </citation>
    <scope>NUCLEOTIDE SEQUENCE [LARGE SCALE GENOMIC DNA]</scope>
    <source>
        <strain evidence="2 3">FP101781</strain>
    </source>
</reference>
<organism evidence="2 3">
    <name type="scientific">Coprinellus micaceus</name>
    <name type="common">Glistening ink-cap mushroom</name>
    <name type="synonym">Coprinus micaceus</name>
    <dbReference type="NCBI Taxonomy" id="71717"/>
    <lineage>
        <taxon>Eukaryota</taxon>
        <taxon>Fungi</taxon>
        <taxon>Dikarya</taxon>
        <taxon>Basidiomycota</taxon>
        <taxon>Agaricomycotina</taxon>
        <taxon>Agaricomycetes</taxon>
        <taxon>Agaricomycetidae</taxon>
        <taxon>Agaricales</taxon>
        <taxon>Agaricineae</taxon>
        <taxon>Psathyrellaceae</taxon>
        <taxon>Coprinellus</taxon>
    </lineage>
</organism>
<evidence type="ECO:0000256" key="1">
    <source>
        <dbReference type="SAM" id="MobiDB-lite"/>
    </source>
</evidence>
<evidence type="ECO:0000313" key="3">
    <source>
        <dbReference type="Proteomes" id="UP000298030"/>
    </source>
</evidence>
<dbReference type="Proteomes" id="UP000298030">
    <property type="component" value="Unassembled WGS sequence"/>
</dbReference>
<name>A0A4Y7TWA3_COPMI</name>
<accession>A0A4Y7TWA3</accession>